<dbReference type="SUPFAM" id="SSF53098">
    <property type="entry name" value="Ribonuclease H-like"/>
    <property type="match status" value="1"/>
</dbReference>
<dbReference type="Gene3D" id="1.10.10.10">
    <property type="entry name" value="Winged helix-like DNA-binding domain superfamily/Winged helix DNA-binding domain"/>
    <property type="match status" value="1"/>
</dbReference>
<dbReference type="Pfam" id="PF00665">
    <property type="entry name" value="rve"/>
    <property type="match status" value="1"/>
</dbReference>
<dbReference type="PANTHER" id="PTHR46889:SF5">
    <property type="entry name" value="INTEGRASE PROTEIN"/>
    <property type="match status" value="1"/>
</dbReference>
<dbReference type="PROSITE" id="PS50994">
    <property type="entry name" value="INTEGRASE"/>
    <property type="match status" value="1"/>
</dbReference>
<evidence type="ECO:0000259" key="1">
    <source>
        <dbReference type="PROSITE" id="PS50994"/>
    </source>
</evidence>
<dbReference type="PANTHER" id="PTHR46889">
    <property type="entry name" value="TRANSPOSASE INSF FOR INSERTION SEQUENCE IS3B-RELATED"/>
    <property type="match status" value="1"/>
</dbReference>
<dbReference type="SUPFAM" id="SSF46689">
    <property type="entry name" value="Homeodomain-like"/>
    <property type="match status" value="1"/>
</dbReference>
<dbReference type="InterPro" id="IPR036397">
    <property type="entry name" value="RNaseH_sf"/>
</dbReference>
<organism evidence="2">
    <name type="scientific">marine metagenome</name>
    <dbReference type="NCBI Taxonomy" id="408172"/>
    <lineage>
        <taxon>unclassified sequences</taxon>
        <taxon>metagenomes</taxon>
        <taxon>ecological metagenomes</taxon>
    </lineage>
</organism>
<proteinExistence type="predicted"/>
<dbReference type="GO" id="GO:0015074">
    <property type="term" value="P:DNA integration"/>
    <property type="evidence" value="ECO:0007669"/>
    <property type="project" value="InterPro"/>
</dbReference>
<dbReference type="AlphaFoldDB" id="A0A382PFS3"/>
<dbReference type="Gene3D" id="3.30.420.10">
    <property type="entry name" value="Ribonuclease H-like superfamily/Ribonuclease H"/>
    <property type="match status" value="1"/>
</dbReference>
<dbReference type="InterPro" id="IPR009057">
    <property type="entry name" value="Homeodomain-like_sf"/>
</dbReference>
<dbReference type="NCBIfam" id="NF033516">
    <property type="entry name" value="transpos_IS3"/>
    <property type="match status" value="1"/>
</dbReference>
<dbReference type="EMBL" id="UINC01107020">
    <property type="protein sequence ID" value="SVC72086.1"/>
    <property type="molecule type" value="Genomic_DNA"/>
</dbReference>
<dbReference type="GO" id="GO:0003676">
    <property type="term" value="F:nucleic acid binding"/>
    <property type="evidence" value="ECO:0007669"/>
    <property type="project" value="InterPro"/>
</dbReference>
<accession>A0A382PFS3</accession>
<protein>
    <recommendedName>
        <fullName evidence="1">Integrase catalytic domain-containing protein</fullName>
    </recommendedName>
</protein>
<dbReference type="InterPro" id="IPR012337">
    <property type="entry name" value="RNaseH-like_sf"/>
</dbReference>
<dbReference type="InterPro" id="IPR001584">
    <property type="entry name" value="Integrase_cat-core"/>
</dbReference>
<dbReference type="InterPro" id="IPR048020">
    <property type="entry name" value="Transpos_IS3"/>
</dbReference>
<dbReference type="Pfam" id="PF13565">
    <property type="entry name" value="HTH_32"/>
    <property type="match status" value="1"/>
</dbReference>
<evidence type="ECO:0000313" key="2">
    <source>
        <dbReference type="EMBL" id="SVC72086.1"/>
    </source>
</evidence>
<dbReference type="InterPro" id="IPR036388">
    <property type="entry name" value="WH-like_DNA-bd_sf"/>
</dbReference>
<name>A0A382PFS3_9ZZZZ</name>
<sequence length="317" mass="37671">MHNASEKLAIIRLVEDSELSVRRTLVELKVSRSSFYRWYRAYERDGLEGLENHSRASRQHWNKIPESVRDQVVEIALDQTEMTPRELAWYITDTRDYFISESTVYRILKAHDLITSPQFMVMSAADSFQNPTHEVHELWQTDFTYFRIVGWGWYFLSTILDDFSRYIICWRLTTTMASSDVTDTLQDALEVTGLKQARVHHKPRLLSDNGPCYVSGELKRWLAEQQIEHTRGAPYHPMTQGKIERYHRSMKNVVKLENYYYPWELEKAITDWVQHYNHERYHESLDNVTPADVYHGRQAEIPDHRAIIKSRTMNQRK</sequence>
<reference evidence="2" key="1">
    <citation type="submission" date="2018-05" db="EMBL/GenBank/DDBJ databases">
        <authorList>
            <person name="Lanie J.A."/>
            <person name="Ng W.-L."/>
            <person name="Kazmierczak K.M."/>
            <person name="Andrzejewski T.M."/>
            <person name="Davidsen T.M."/>
            <person name="Wayne K.J."/>
            <person name="Tettelin H."/>
            <person name="Glass J.I."/>
            <person name="Rusch D."/>
            <person name="Podicherti R."/>
            <person name="Tsui H.-C.T."/>
            <person name="Winkler M.E."/>
        </authorList>
    </citation>
    <scope>NUCLEOTIDE SEQUENCE</scope>
</reference>
<gene>
    <name evidence="2" type="ORF">METZ01_LOCUS324940</name>
</gene>
<feature type="non-terminal residue" evidence="2">
    <location>
        <position position="317"/>
    </location>
</feature>
<dbReference type="InterPro" id="IPR050900">
    <property type="entry name" value="Transposase_IS3/IS150/IS904"/>
</dbReference>
<feature type="domain" description="Integrase catalytic" evidence="1">
    <location>
        <begin position="127"/>
        <end position="298"/>
    </location>
</feature>